<dbReference type="GO" id="GO:0022857">
    <property type="term" value="F:transmembrane transporter activity"/>
    <property type="evidence" value="ECO:0007669"/>
    <property type="project" value="InterPro"/>
</dbReference>
<feature type="transmembrane region" description="Helical" evidence="11">
    <location>
        <begin position="80"/>
        <end position="99"/>
    </location>
</feature>
<evidence type="ECO:0000313" key="13">
    <source>
        <dbReference type="Proteomes" id="UP000622653"/>
    </source>
</evidence>
<reference evidence="12" key="1">
    <citation type="submission" date="2020-11" db="EMBL/GenBank/DDBJ databases">
        <title>Multidrug resistant novel bacterium Savagea serpentis sp. nov., isolated from the scats of a vine snake (Ahaetulla nasuta).</title>
        <authorList>
            <person name="Venkata Ramana V."/>
            <person name="Vikas Patil S."/>
            <person name="Yogita Lugani V."/>
        </authorList>
    </citation>
    <scope>NUCLEOTIDE SEQUENCE</scope>
    <source>
        <strain evidence="12">SN6</strain>
    </source>
</reference>
<keyword evidence="5" id="KW-0406">Ion transport</keyword>
<feature type="region of interest" description="Disordered" evidence="10">
    <location>
        <begin position="1"/>
        <end position="27"/>
    </location>
</feature>
<keyword evidence="6 11" id="KW-0812">Transmembrane</keyword>
<dbReference type="InterPro" id="IPR037294">
    <property type="entry name" value="ABC_BtuC-like"/>
</dbReference>
<feature type="transmembrane region" description="Helical" evidence="11">
    <location>
        <begin position="216"/>
        <end position="236"/>
    </location>
</feature>
<feature type="transmembrane region" description="Helical" evidence="11">
    <location>
        <begin position="143"/>
        <end position="162"/>
    </location>
</feature>
<name>A0A8J7GCZ3_9BACL</name>
<dbReference type="CDD" id="cd06550">
    <property type="entry name" value="TM_ABC_iron-siderophores_like"/>
    <property type="match status" value="1"/>
</dbReference>
<feature type="compositionally biased region" description="Basic and acidic residues" evidence="10">
    <location>
        <begin position="9"/>
        <end position="24"/>
    </location>
</feature>
<evidence type="ECO:0000256" key="10">
    <source>
        <dbReference type="SAM" id="MobiDB-lite"/>
    </source>
</evidence>
<feature type="transmembrane region" description="Helical" evidence="11">
    <location>
        <begin position="111"/>
        <end position="137"/>
    </location>
</feature>
<keyword evidence="9 11" id="KW-0472">Membrane</keyword>
<feature type="transmembrane region" description="Helical" evidence="11">
    <location>
        <begin position="329"/>
        <end position="350"/>
    </location>
</feature>
<dbReference type="Pfam" id="PF01032">
    <property type="entry name" value="FecCD"/>
    <property type="match status" value="1"/>
</dbReference>
<evidence type="ECO:0000313" key="12">
    <source>
        <dbReference type="EMBL" id="MBF4501915.1"/>
    </source>
</evidence>
<comment type="subcellular location">
    <subcellularLocation>
        <location evidence="1">Cell membrane</location>
        <topology evidence="1">Multi-pass membrane protein</topology>
    </subcellularLocation>
</comment>
<sequence>MSTMPYSTKQEHIAMPSEKHESNRSAKAFRTKKDARRYWIILISLIALGLTASYGLLVYNNPVPVSSPSFIPVVMRRVDALIAMLIAAVCHSLATVSFQSVTNNRIITPSLLGFEALYSVIQTGTIFFFGAGALINFVGIGSYLFQVVLMVCMSLILYGWLLSGKYGDLQLMLLVGIIIGTGLSSVSTFMRKLLAPSEFDLLQARLLGSVNNADSSYFPIVIPIILVIAILLFFFARKLNVLSLGRDVATTFGMNYQASIIYILVLVAVLMSISTSLIGPLTFYGFLVATLSYQAAPTYDHRYIFPMALALAFGILTSAYFLMYHVFDSQAVVSVIIELFGGIIFLIVVLRKRSL</sequence>
<keyword evidence="3" id="KW-0813">Transport</keyword>
<evidence type="ECO:0000256" key="8">
    <source>
        <dbReference type="ARBA" id="ARBA00023004"/>
    </source>
</evidence>
<feature type="transmembrane region" description="Helical" evidence="11">
    <location>
        <begin position="248"/>
        <end position="271"/>
    </location>
</feature>
<dbReference type="FunFam" id="1.10.3470.10:FF:000004">
    <property type="entry name" value="Iron compound ABC transporter, permease"/>
    <property type="match status" value="1"/>
</dbReference>
<dbReference type="AlphaFoldDB" id="A0A8J7GCZ3"/>
<keyword evidence="13" id="KW-1185">Reference proteome</keyword>
<dbReference type="PANTHER" id="PTHR30472">
    <property type="entry name" value="FERRIC ENTEROBACTIN TRANSPORT SYSTEM PERMEASE PROTEIN"/>
    <property type="match status" value="1"/>
</dbReference>
<evidence type="ECO:0000256" key="3">
    <source>
        <dbReference type="ARBA" id="ARBA00022448"/>
    </source>
</evidence>
<dbReference type="GO" id="GO:0033214">
    <property type="term" value="P:siderophore-iron import into cell"/>
    <property type="evidence" value="ECO:0007669"/>
    <property type="project" value="TreeGrafter"/>
</dbReference>
<evidence type="ECO:0000256" key="7">
    <source>
        <dbReference type="ARBA" id="ARBA00022989"/>
    </source>
</evidence>
<protein>
    <submittedName>
        <fullName evidence="12">Iron chelate uptake ABC transporter family permease subunit</fullName>
    </submittedName>
</protein>
<accession>A0A8J7GCZ3</accession>
<keyword evidence="4" id="KW-1003">Cell membrane</keyword>
<dbReference type="Gene3D" id="1.10.3470.10">
    <property type="entry name" value="ABC transporter involved in vitamin B12 uptake, BtuC"/>
    <property type="match status" value="1"/>
</dbReference>
<keyword evidence="7 11" id="KW-1133">Transmembrane helix</keyword>
<proteinExistence type="inferred from homology"/>
<evidence type="ECO:0000256" key="4">
    <source>
        <dbReference type="ARBA" id="ARBA00022475"/>
    </source>
</evidence>
<dbReference type="Proteomes" id="UP000622653">
    <property type="component" value="Unassembled WGS sequence"/>
</dbReference>
<evidence type="ECO:0000256" key="2">
    <source>
        <dbReference type="ARBA" id="ARBA00007935"/>
    </source>
</evidence>
<evidence type="ECO:0000256" key="9">
    <source>
        <dbReference type="ARBA" id="ARBA00023136"/>
    </source>
</evidence>
<dbReference type="SUPFAM" id="SSF81345">
    <property type="entry name" value="ABC transporter involved in vitamin B12 uptake, BtuC"/>
    <property type="match status" value="1"/>
</dbReference>
<gene>
    <name evidence="12" type="ORF">IRY55_11120</name>
</gene>
<evidence type="ECO:0000256" key="11">
    <source>
        <dbReference type="SAM" id="Phobius"/>
    </source>
</evidence>
<comment type="similarity">
    <text evidence="2">Belongs to the binding-protein-dependent transport system permease family. FecCD subfamily.</text>
</comment>
<dbReference type="PANTHER" id="PTHR30472:SF19">
    <property type="entry name" value="PETROBACTIN IMPORT SYSTEM PERMEASE PROTEIN YCLO"/>
    <property type="match status" value="1"/>
</dbReference>
<evidence type="ECO:0000256" key="1">
    <source>
        <dbReference type="ARBA" id="ARBA00004651"/>
    </source>
</evidence>
<keyword evidence="5" id="KW-0410">Iron transport</keyword>
<evidence type="ECO:0000256" key="5">
    <source>
        <dbReference type="ARBA" id="ARBA00022496"/>
    </source>
</evidence>
<dbReference type="GO" id="GO:0005886">
    <property type="term" value="C:plasma membrane"/>
    <property type="evidence" value="ECO:0007669"/>
    <property type="project" value="UniProtKB-SubCell"/>
</dbReference>
<keyword evidence="8" id="KW-0408">Iron</keyword>
<evidence type="ECO:0000256" key="6">
    <source>
        <dbReference type="ARBA" id="ARBA00022692"/>
    </source>
</evidence>
<feature type="transmembrane region" description="Helical" evidence="11">
    <location>
        <begin position="303"/>
        <end position="323"/>
    </location>
</feature>
<dbReference type="InterPro" id="IPR000522">
    <property type="entry name" value="ABC_transptr_permease_BtuC"/>
</dbReference>
<dbReference type="EMBL" id="JADKPV010000006">
    <property type="protein sequence ID" value="MBF4501915.1"/>
    <property type="molecule type" value="Genomic_DNA"/>
</dbReference>
<feature type="transmembrane region" description="Helical" evidence="11">
    <location>
        <begin position="169"/>
        <end position="190"/>
    </location>
</feature>
<organism evidence="12 13">
    <name type="scientific">Savagea serpentis</name>
    <dbReference type="NCBI Taxonomy" id="2785297"/>
    <lineage>
        <taxon>Bacteria</taxon>
        <taxon>Bacillati</taxon>
        <taxon>Bacillota</taxon>
        <taxon>Bacilli</taxon>
        <taxon>Bacillales</taxon>
        <taxon>Caryophanaceae</taxon>
        <taxon>Savagea</taxon>
    </lineage>
</organism>
<feature type="transmembrane region" description="Helical" evidence="11">
    <location>
        <begin position="38"/>
        <end position="60"/>
    </location>
</feature>
<comment type="caution">
    <text evidence="12">The sequence shown here is derived from an EMBL/GenBank/DDBJ whole genome shotgun (WGS) entry which is preliminary data.</text>
</comment>